<keyword evidence="2" id="KW-0479">Metal-binding</keyword>
<evidence type="ECO:0000256" key="6">
    <source>
        <dbReference type="ARBA" id="ARBA00023242"/>
    </source>
</evidence>
<dbReference type="GO" id="GO:0000981">
    <property type="term" value="F:DNA-binding transcription factor activity, RNA polymerase II-specific"/>
    <property type="evidence" value="ECO:0007669"/>
    <property type="project" value="TreeGrafter"/>
</dbReference>
<feature type="domain" description="C2H2-type" evidence="9">
    <location>
        <begin position="283"/>
        <end position="305"/>
    </location>
</feature>
<dbReference type="AlphaFoldDB" id="A0A9N7U8U8"/>
<feature type="region of interest" description="Disordered" evidence="8">
    <location>
        <begin position="184"/>
        <end position="243"/>
    </location>
</feature>
<feature type="compositionally biased region" description="Basic and acidic residues" evidence="8">
    <location>
        <begin position="1"/>
        <end position="22"/>
    </location>
</feature>
<accession>A0A9N7U8U8</accession>
<feature type="region of interest" description="Disordered" evidence="8">
    <location>
        <begin position="1"/>
        <end position="47"/>
    </location>
</feature>
<gene>
    <name evidence="10" type="ORF">PLEPLA_LOCUS14858</name>
</gene>
<evidence type="ECO:0000256" key="3">
    <source>
        <dbReference type="ARBA" id="ARBA00022737"/>
    </source>
</evidence>
<dbReference type="PROSITE" id="PS50157">
    <property type="entry name" value="ZINC_FINGER_C2H2_2"/>
    <property type="match status" value="5"/>
</dbReference>
<dbReference type="PANTHER" id="PTHR23235:SF142">
    <property type="entry name" value="ZINC FINGER PROTEIN 384"/>
    <property type="match status" value="1"/>
</dbReference>
<dbReference type="SUPFAM" id="SSF57667">
    <property type="entry name" value="beta-beta-alpha zinc fingers"/>
    <property type="match status" value="2"/>
</dbReference>
<dbReference type="GO" id="GO:0005634">
    <property type="term" value="C:nucleus"/>
    <property type="evidence" value="ECO:0007669"/>
    <property type="project" value="UniProtKB-SubCell"/>
</dbReference>
<dbReference type="FunFam" id="3.30.160.60:FF:000557">
    <property type="entry name" value="zinc finger and SCAN domain-containing protein 29"/>
    <property type="match status" value="2"/>
</dbReference>
<feature type="domain" description="C2H2-type" evidence="9">
    <location>
        <begin position="255"/>
        <end position="282"/>
    </location>
</feature>
<protein>
    <recommendedName>
        <fullName evidence="9">C2H2-type domain-containing protein</fullName>
    </recommendedName>
</protein>
<dbReference type="EMBL" id="CADEAL010000926">
    <property type="protein sequence ID" value="CAB1426920.1"/>
    <property type="molecule type" value="Genomic_DNA"/>
</dbReference>
<dbReference type="Gene3D" id="3.30.160.60">
    <property type="entry name" value="Classic Zinc Finger"/>
    <property type="match status" value="4"/>
</dbReference>
<organism evidence="10 11">
    <name type="scientific">Pleuronectes platessa</name>
    <name type="common">European plaice</name>
    <dbReference type="NCBI Taxonomy" id="8262"/>
    <lineage>
        <taxon>Eukaryota</taxon>
        <taxon>Metazoa</taxon>
        <taxon>Chordata</taxon>
        <taxon>Craniata</taxon>
        <taxon>Vertebrata</taxon>
        <taxon>Euteleostomi</taxon>
        <taxon>Actinopterygii</taxon>
        <taxon>Neopterygii</taxon>
        <taxon>Teleostei</taxon>
        <taxon>Neoteleostei</taxon>
        <taxon>Acanthomorphata</taxon>
        <taxon>Carangaria</taxon>
        <taxon>Pleuronectiformes</taxon>
        <taxon>Pleuronectoidei</taxon>
        <taxon>Pleuronectidae</taxon>
        <taxon>Pleuronectes</taxon>
    </lineage>
</organism>
<keyword evidence="11" id="KW-1185">Reference proteome</keyword>
<feature type="region of interest" description="Disordered" evidence="8">
    <location>
        <begin position="475"/>
        <end position="496"/>
    </location>
</feature>
<dbReference type="GO" id="GO:0000978">
    <property type="term" value="F:RNA polymerase II cis-regulatory region sequence-specific DNA binding"/>
    <property type="evidence" value="ECO:0007669"/>
    <property type="project" value="TreeGrafter"/>
</dbReference>
<keyword evidence="4 7" id="KW-0863">Zinc-finger</keyword>
<proteinExistence type="predicted"/>
<feature type="domain" description="C2H2-type" evidence="9">
    <location>
        <begin position="509"/>
        <end position="536"/>
    </location>
</feature>
<dbReference type="GO" id="GO:0008270">
    <property type="term" value="F:zinc ion binding"/>
    <property type="evidence" value="ECO:0007669"/>
    <property type="project" value="UniProtKB-KW"/>
</dbReference>
<name>A0A9N7U8U8_PLEPL</name>
<feature type="region of interest" description="Disordered" evidence="8">
    <location>
        <begin position="684"/>
        <end position="713"/>
    </location>
</feature>
<evidence type="ECO:0000256" key="7">
    <source>
        <dbReference type="PROSITE-ProRule" id="PRU00042"/>
    </source>
</evidence>
<comment type="subcellular location">
    <subcellularLocation>
        <location evidence="1">Nucleus</location>
    </subcellularLocation>
</comment>
<dbReference type="Proteomes" id="UP001153269">
    <property type="component" value="Unassembled WGS sequence"/>
</dbReference>
<dbReference type="InterPro" id="IPR036236">
    <property type="entry name" value="Znf_C2H2_sf"/>
</dbReference>
<sequence>MGHLPRRPEHRQEHQPAAEIQHHIRFTTPKTRQVESPTPGPGEPPPLKLWLRPSPAPCHRGAAADPGAWRPARLSLVSVVVVAKFRDSSGELVASILEALSIAAAAEIAELVEDEVVLLRLETCQRDQEIQKLRGNIRLLQSELSAARGPGTRRAEPCGGDGGHGSTGNERISHEHVHADKVNSCSAKPDSVEPGGTPCRVSQNPPWPPGRPGRAAARGGSSRARSATSCRVYGKSRNAPRRRRTAKRLKFEMGYICPYCGKCFERGGHLERHKRIHTGEKPYRCETCGRRFNQKCSLKEHTKIHRRNIQAPPVDVPVVQEKQIPEVKPCVDTPLPEEKSRTTTDEVPLKMEDVLPPPVQVKSEPVEESITQPQFQGGNEPPREGGENLGENFPEFERDGRQWRSGSTRTEQHRDEWDGISQQLGTDSDVLPRDRSVTPGTGKPYGELKNSLISQTPYGSSDTLLLVSSDPALHSGSEAVLSPQQQLHPQQQQQQRSRSFQMFKPKKSFNCSFCGKIFKRAGHLETHLRIHTGEKPYGCHICGRCFTQKSSLKVHMKTHRVGENPDLLEAHHLMFTMPENQSLEIVAELKPDLVTSEDQSASRQALGDHTVTVKLESNGEDFPALSQERPCGGTGVLDQSELWTSGTEKSSEAMDMAFLKDEDMMHVDYLASELQDQHVAREVNDNGSESVRTGEGTGFEMDTTSIGSQEDHKDSYDGARGNCFICSSCGQSFDTFILFQSHLCKNISH</sequence>
<evidence type="ECO:0000256" key="8">
    <source>
        <dbReference type="SAM" id="MobiDB-lite"/>
    </source>
</evidence>
<comment type="caution">
    <text evidence="10">The sequence shown here is derived from an EMBL/GenBank/DDBJ whole genome shotgun (WGS) entry which is preliminary data.</text>
</comment>
<feature type="region of interest" description="Disordered" evidence="8">
    <location>
        <begin position="146"/>
        <end position="171"/>
    </location>
</feature>
<feature type="compositionally biased region" description="Low complexity" evidence="8">
    <location>
        <begin position="481"/>
        <end position="496"/>
    </location>
</feature>
<evidence type="ECO:0000256" key="2">
    <source>
        <dbReference type="ARBA" id="ARBA00022723"/>
    </source>
</evidence>
<feature type="domain" description="C2H2-type" evidence="9">
    <location>
        <begin position="724"/>
        <end position="749"/>
    </location>
</feature>
<keyword evidence="5" id="KW-0862">Zinc</keyword>
<dbReference type="InterPro" id="IPR013087">
    <property type="entry name" value="Znf_C2H2_type"/>
</dbReference>
<dbReference type="FunFam" id="3.30.160.60:FF:001498">
    <property type="entry name" value="Zinc finger protein 404"/>
    <property type="match status" value="2"/>
</dbReference>
<evidence type="ECO:0000256" key="5">
    <source>
        <dbReference type="ARBA" id="ARBA00022833"/>
    </source>
</evidence>
<keyword evidence="3" id="KW-0677">Repeat</keyword>
<feature type="compositionally biased region" description="Pro residues" evidence="8">
    <location>
        <begin position="38"/>
        <end position="47"/>
    </location>
</feature>
<keyword evidence="6" id="KW-0539">Nucleus</keyword>
<feature type="region of interest" description="Disordered" evidence="8">
    <location>
        <begin position="354"/>
        <end position="449"/>
    </location>
</feature>
<evidence type="ECO:0000313" key="10">
    <source>
        <dbReference type="EMBL" id="CAB1426920.1"/>
    </source>
</evidence>
<feature type="domain" description="C2H2-type" evidence="9">
    <location>
        <begin position="537"/>
        <end position="565"/>
    </location>
</feature>
<reference evidence="10" key="1">
    <citation type="submission" date="2020-03" db="EMBL/GenBank/DDBJ databases">
        <authorList>
            <person name="Weist P."/>
        </authorList>
    </citation>
    <scope>NUCLEOTIDE SEQUENCE</scope>
</reference>
<dbReference type="Pfam" id="PF00096">
    <property type="entry name" value="zf-C2H2"/>
    <property type="match status" value="4"/>
</dbReference>
<feature type="region of interest" description="Disordered" evidence="8">
    <location>
        <begin position="622"/>
        <end position="649"/>
    </location>
</feature>
<dbReference type="PANTHER" id="PTHR23235">
    <property type="entry name" value="KRUEPPEL-LIKE TRANSCRIPTION FACTOR"/>
    <property type="match status" value="1"/>
</dbReference>
<dbReference type="PROSITE" id="PS00028">
    <property type="entry name" value="ZINC_FINGER_C2H2_1"/>
    <property type="match status" value="4"/>
</dbReference>
<feature type="compositionally biased region" description="Low complexity" evidence="8">
    <location>
        <begin position="212"/>
        <end position="227"/>
    </location>
</feature>
<evidence type="ECO:0000256" key="4">
    <source>
        <dbReference type="ARBA" id="ARBA00022771"/>
    </source>
</evidence>
<dbReference type="SMART" id="SM00355">
    <property type="entry name" value="ZnF_C2H2"/>
    <property type="match status" value="5"/>
</dbReference>
<evidence type="ECO:0000256" key="1">
    <source>
        <dbReference type="ARBA" id="ARBA00004123"/>
    </source>
</evidence>
<evidence type="ECO:0000313" key="11">
    <source>
        <dbReference type="Proteomes" id="UP001153269"/>
    </source>
</evidence>
<evidence type="ECO:0000259" key="9">
    <source>
        <dbReference type="PROSITE" id="PS50157"/>
    </source>
</evidence>